<dbReference type="GO" id="GO:0046872">
    <property type="term" value="F:metal ion binding"/>
    <property type="evidence" value="ECO:0007669"/>
    <property type="project" value="UniProtKB-KW"/>
</dbReference>
<evidence type="ECO:0000256" key="1">
    <source>
        <dbReference type="ARBA" id="ARBA00004141"/>
    </source>
</evidence>
<keyword evidence="12" id="KW-0378">Hydrolase</keyword>
<keyword evidence="5" id="KW-0547">Nucleotide-binding</keyword>
<dbReference type="GO" id="GO:0005524">
    <property type="term" value="F:ATP binding"/>
    <property type="evidence" value="ECO:0007669"/>
    <property type="project" value="UniProtKB-KW"/>
</dbReference>
<evidence type="ECO:0000256" key="6">
    <source>
        <dbReference type="ARBA" id="ARBA00022840"/>
    </source>
</evidence>
<dbReference type="InterPro" id="IPR023214">
    <property type="entry name" value="HAD_sf"/>
</dbReference>
<keyword evidence="3 11" id="KW-0812">Transmembrane</keyword>
<dbReference type="PROSITE" id="PS01229">
    <property type="entry name" value="COF_2"/>
    <property type="match status" value="1"/>
</dbReference>
<dbReference type="GO" id="GO:0016887">
    <property type="term" value="F:ATP hydrolysis activity"/>
    <property type="evidence" value="ECO:0007669"/>
    <property type="project" value="InterPro"/>
</dbReference>
<evidence type="ECO:0000256" key="5">
    <source>
        <dbReference type="ARBA" id="ARBA00022741"/>
    </source>
</evidence>
<evidence type="ECO:0000313" key="12">
    <source>
        <dbReference type="EMBL" id="MPN14778.1"/>
    </source>
</evidence>
<dbReference type="SUPFAM" id="SSF56784">
    <property type="entry name" value="HAD-like"/>
    <property type="match status" value="1"/>
</dbReference>
<dbReference type="InterPro" id="IPR001757">
    <property type="entry name" value="P_typ_ATPase"/>
</dbReference>
<dbReference type="EC" id="3.6.3.-" evidence="12"/>
<evidence type="ECO:0000256" key="9">
    <source>
        <dbReference type="ARBA" id="ARBA00022989"/>
    </source>
</evidence>
<evidence type="ECO:0000256" key="10">
    <source>
        <dbReference type="ARBA" id="ARBA00023136"/>
    </source>
</evidence>
<evidence type="ECO:0000256" key="3">
    <source>
        <dbReference type="ARBA" id="ARBA00022692"/>
    </source>
</evidence>
<name>A0A645FK54_9ZZZZ</name>
<keyword evidence="6" id="KW-0067">ATP-binding</keyword>
<dbReference type="GO" id="GO:0016020">
    <property type="term" value="C:membrane"/>
    <property type="evidence" value="ECO:0007669"/>
    <property type="project" value="UniProtKB-SubCell"/>
</dbReference>
<evidence type="ECO:0000256" key="8">
    <source>
        <dbReference type="ARBA" id="ARBA00022967"/>
    </source>
</evidence>
<dbReference type="Pfam" id="PF00702">
    <property type="entry name" value="Hydrolase"/>
    <property type="match status" value="1"/>
</dbReference>
<dbReference type="Gene3D" id="3.40.50.1000">
    <property type="entry name" value="HAD superfamily/HAD-like"/>
    <property type="match status" value="1"/>
</dbReference>
<evidence type="ECO:0000256" key="4">
    <source>
        <dbReference type="ARBA" id="ARBA00022723"/>
    </source>
</evidence>
<evidence type="ECO:0000256" key="2">
    <source>
        <dbReference type="ARBA" id="ARBA00006024"/>
    </source>
</evidence>
<keyword evidence="9 11" id="KW-1133">Transmembrane helix</keyword>
<dbReference type="InterPro" id="IPR036412">
    <property type="entry name" value="HAD-like_sf"/>
</dbReference>
<keyword evidence="7" id="KW-0460">Magnesium</keyword>
<dbReference type="AlphaFoldDB" id="A0A645FK54"/>
<reference evidence="12" key="1">
    <citation type="submission" date="2019-08" db="EMBL/GenBank/DDBJ databases">
        <authorList>
            <person name="Kucharzyk K."/>
            <person name="Murdoch R.W."/>
            <person name="Higgins S."/>
            <person name="Loffler F."/>
        </authorList>
    </citation>
    <scope>NUCLEOTIDE SEQUENCE</scope>
</reference>
<organism evidence="12">
    <name type="scientific">bioreactor metagenome</name>
    <dbReference type="NCBI Taxonomy" id="1076179"/>
    <lineage>
        <taxon>unclassified sequences</taxon>
        <taxon>metagenomes</taxon>
        <taxon>ecological metagenomes</taxon>
    </lineage>
</organism>
<comment type="caution">
    <text evidence="12">The sequence shown here is derived from an EMBL/GenBank/DDBJ whole genome shotgun (WGS) entry which is preliminary data.</text>
</comment>
<dbReference type="InterPro" id="IPR051949">
    <property type="entry name" value="Cation_Transport_ATPase"/>
</dbReference>
<accession>A0A645FK54</accession>
<comment type="similarity">
    <text evidence="2">Belongs to the cation transport ATPase (P-type) (TC 3.A.3) family. Type IB subfamily.</text>
</comment>
<dbReference type="EMBL" id="VSSQ01061446">
    <property type="protein sequence ID" value="MPN14778.1"/>
    <property type="molecule type" value="Genomic_DNA"/>
</dbReference>
<keyword evidence="8" id="KW-1278">Translocase</keyword>
<keyword evidence="10 11" id="KW-0472">Membrane</keyword>
<feature type="transmembrane region" description="Helical" evidence="11">
    <location>
        <begin position="212"/>
        <end position="230"/>
    </location>
</feature>
<dbReference type="NCBIfam" id="TIGR01494">
    <property type="entry name" value="ATPase_P-type"/>
    <property type="match status" value="1"/>
</dbReference>
<dbReference type="PRINTS" id="PR00120">
    <property type="entry name" value="HATPASE"/>
</dbReference>
<evidence type="ECO:0000256" key="7">
    <source>
        <dbReference type="ARBA" id="ARBA00022842"/>
    </source>
</evidence>
<comment type="subcellular location">
    <subcellularLocation>
        <location evidence="1">Membrane</location>
        <topology evidence="1">Multi-pass membrane protein</topology>
    </subcellularLocation>
</comment>
<keyword evidence="4" id="KW-0479">Metal-binding</keyword>
<proteinExistence type="inferred from homology"/>
<dbReference type="PANTHER" id="PTHR43079:SF1">
    <property type="entry name" value="CADMIUM_ZINC-TRANSPORTING ATPASE HMA1, CHLOROPLASTIC-RELATED"/>
    <property type="match status" value="1"/>
</dbReference>
<dbReference type="PRINTS" id="PR00119">
    <property type="entry name" value="CATATPASE"/>
</dbReference>
<dbReference type="InterPro" id="IPR023299">
    <property type="entry name" value="ATPase_P-typ_cyto_dom_N"/>
</dbReference>
<dbReference type="SUPFAM" id="SSF81660">
    <property type="entry name" value="Metal cation-transporting ATPase, ATP-binding domain N"/>
    <property type="match status" value="1"/>
</dbReference>
<dbReference type="Gene3D" id="3.40.1110.10">
    <property type="entry name" value="Calcium-transporting ATPase, cytoplasmic domain N"/>
    <property type="match status" value="1"/>
</dbReference>
<protein>
    <submittedName>
        <fullName evidence="12">Zinc-transporting ATPase</fullName>
        <ecNumber evidence="12">3.6.3.-</ecNumber>
    </submittedName>
</protein>
<evidence type="ECO:0000256" key="11">
    <source>
        <dbReference type="SAM" id="Phobius"/>
    </source>
</evidence>
<sequence length="273" mass="29493">MEQQSSHPIGRAIVSAFKEINLAQVNQAESIEEIAGSGIKKGAILVGKPDAFKQYDKFDQFEKLLEKGDTTIFVAKGNEVVGYFSLRDRIRPQTASTVADFQKEGIKVYLLTGDNEKVAAQVAKEVKVDDYISSMLPEDKIDFVLKSQGKEEVVGMIGDGINDAPALANADIGIAMGSGSSVAMESSDVVVVKNDLSKLFYSYQLSKKLNKIIIQNVIFSIAVIVSLITLNMFGVLGLPLAVLFHEGSTILVILNGLRLLGSEKTKAELSGAY</sequence>
<dbReference type="PANTHER" id="PTHR43079">
    <property type="entry name" value="PROBABLE CADMIUM/ZINC-TRANSPORTING ATPASE HMA1"/>
    <property type="match status" value="1"/>
</dbReference>
<gene>
    <name evidence="12" type="primary">zosA_7</name>
    <name evidence="12" type="ORF">SDC9_162107</name>
</gene>